<organism evidence="1">
    <name type="scientific">freshwater metagenome</name>
    <dbReference type="NCBI Taxonomy" id="449393"/>
    <lineage>
        <taxon>unclassified sequences</taxon>
        <taxon>metagenomes</taxon>
        <taxon>ecological metagenomes</taxon>
    </lineage>
</organism>
<gene>
    <name evidence="1" type="ORF">UFOPK1493_04380</name>
</gene>
<proteinExistence type="predicted"/>
<name>A0A6J6GL09_9ZZZZ</name>
<dbReference type="EMBL" id="CAEZSR010000338">
    <property type="protein sequence ID" value="CAB4601926.1"/>
    <property type="molecule type" value="Genomic_DNA"/>
</dbReference>
<dbReference type="AlphaFoldDB" id="A0A6J6GL09"/>
<protein>
    <submittedName>
        <fullName evidence="1">Unannotated protein</fullName>
    </submittedName>
</protein>
<evidence type="ECO:0000313" key="1">
    <source>
        <dbReference type="EMBL" id="CAB4601926.1"/>
    </source>
</evidence>
<sequence length="696" mass="74087">MLTIEEQIERIADHAFERASAPVQPPRRWPALAAAAVVLLTAGSVVWMVSDRDPADIAVAPSDTPSLSARLEGAEEYPLTATTVAPESDDVPMLAIEEPDTLTAARTVDGTTVFRVSGLATAPGTKVYEAVCAGVPGRSVGCEGPSLVDLPWVLGTPFLNESEQLSIWGDVPSETAAVLITDGATTRWQRPVDGLAVWPRPTTDDWTVEAIDANGTTIIAVDQRTQEQLQSAAAEAFDGADTRDSDTAVIQQVRDCLTRAGATFDSSGTRPLFSDGVDTKRIWDDCVTSGFEERSTTAATPASDAGQVALPTSLPGDWRVFGVSRTSSIVQPSADQVFGRYEEDGLVGLRATVTSLEFLGVGEGAEQIDLRGRSAGIVRDAEGWHVRWGEAGVLVDVTSRGIDREPLLATLEQLEFRAEPITGFDPTSAPADLPLLIEAVTDETTPQIMTGLRLKQGDALPTPAEATGADPFGAIATIWISDRSGLFGSAPQIVFQGERRGDLVVERDEQSVAAVLADGTIVVIRLPDGVGPEVADAILDGLAPQPASAIVALQDETSARLAQLPEVRVAAIDDRHTLRLRGDAADAPLAMCLDVDGVERCRLTLLASPIGDPASINGVVIGGRWYVFGFEPADQDPLTIAPWRAGETLDPLPSTDAVSDGVRSWFTEIPTDVDDIWILDLPTAQDRRTTFRRPDR</sequence>
<reference evidence="1" key="1">
    <citation type="submission" date="2020-05" db="EMBL/GenBank/DDBJ databases">
        <authorList>
            <person name="Chiriac C."/>
            <person name="Salcher M."/>
            <person name="Ghai R."/>
            <person name="Kavagutti S V."/>
        </authorList>
    </citation>
    <scope>NUCLEOTIDE SEQUENCE</scope>
</reference>
<accession>A0A6J6GL09</accession>